<dbReference type="SUPFAM" id="SSF53474">
    <property type="entry name" value="alpha/beta-Hydrolases"/>
    <property type="match status" value="1"/>
</dbReference>
<dbReference type="GO" id="GO:0016787">
    <property type="term" value="F:hydrolase activity"/>
    <property type="evidence" value="ECO:0007669"/>
    <property type="project" value="UniProtKB-KW"/>
</dbReference>
<dbReference type="InterPro" id="IPR000639">
    <property type="entry name" value="Epox_hydrolase-like"/>
</dbReference>
<evidence type="ECO:0000256" key="1">
    <source>
        <dbReference type="ARBA" id="ARBA00022801"/>
    </source>
</evidence>
<organism evidence="3 4">
    <name type="scientific">SAR86 cluster bacterium</name>
    <dbReference type="NCBI Taxonomy" id="2030880"/>
    <lineage>
        <taxon>Bacteria</taxon>
        <taxon>Pseudomonadati</taxon>
        <taxon>Pseudomonadota</taxon>
        <taxon>Gammaproteobacteria</taxon>
        <taxon>SAR86 cluster</taxon>
    </lineage>
</organism>
<name>A0A2A4WXW1_9GAMM</name>
<dbReference type="InterPro" id="IPR000073">
    <property type="entry name" value="AB_hydrolase_1"/>
</dbReference>
<dbReference type="InterPro" id="IPR029058">
    <property type="entry name" value="AB_hydrolase_fold"/>
</dbReference>
<accession>A0A2A4WXW1</accession>
<dbReference type="AlphaFoldDB" id="A0A2A4WXW1"/>
<gene>
    <name evidence="3" type="ORF">COB20_14780</name>
</gene>
<sequence length="274" mass="31069">MMMCWICLRICPSRAIMELNYRQYSEVGVPVLVLHGLFGSLSNWGWHCKQLAERYAVYGVDLRNHGDSGHSDQLDYQVMAEDVRELIIRLGFKSCCIVGHSMGGKVAMQLALSFPDLVDKLVVVDIAPVSYPEDADGHMNVLAAMDAVKLDEIKSRTEAEVTLKDYIPEEATRKFVLTNLVRNREGLFEWRLHKDAIRENYPALRTELVATQSFPKPVLFVKGCLSPYIKSEHEAQIKELFPAASIKLIMDAGHWLHAEQPQALQKILLKFLQS</sequence>
<feature type="domain" description="AB hydrolase-1" evidence="2">
    <location>
        <begin position="30"/>
        <end position="260"/>
    </location>
</feature>
<dbReference type="PANTHER" id="PTHR46118">
    <property type="entry name" value="PROTEIN ABHD11"/>
    <property type="match status" value="1"/>
</dbReference>
<keyword evidence="1 3" id="KW-0378">Hydrolase</keyword>
<dbReference type="PRINTS" id="PR00111">
    <property type="entry name" value="ABHYDROLASE"/>
</dbReference>
<dbReference type="PRINTS" id="PR00412">
    <property type="entry name" value="EPOXHYDRLASE"/>
</dbReference>
<comment type="caution">
    <text evidence="3">The sequence shown here is derived from an EMBL/GenBank/DDBJ whole genome shotgun (WGS) entry which is preliminary data.</text>
</comment>
<dbReference type="Proteomes" id="UP000218767">
    <property type="component" value="Unassembled WGS sequence"/>
</dbReference>
<reference evidence="4" key="1">
    <citation type="submission" date="2017-08" db="EMBL/GenBank/DDBJ databases">
        <title>A dynamic microbial community with high functional redundancy inhabits the cold, oxic subseafloor aquifer.</title>
        <authorList>
            <person name="Tully B.J."/>
            <person name="Wheat C.G."/>
            <person name="Glazer B.T."/>
            <person name="Huber J.A."/>
        </authorList>
    </citation>
    <scope>NUCLEOTIDE SEQUENCE [LARGE SCALE GENOMIC DNA]</scope>
</reference>
<proteinExistence type="predicted"/>
<protein>
    <submittedName>
        <fullName evidence="3">Alpha/beta hydrolase</fullName>
    </submittedName>
</protein>
<dbReference type="EMBL" id="NVUL01000097">
    <property type="protein sequence ID" value="PCI74689.1"/>
    <property type="molecule type" value="Genomic_DNA"/>
</dbReference>
<dbReference type="PANTHER" id="PTHR46118:SF4">
    <property type="entry name" value="PROTEIN ABHD11"/>
    <property type="match status" value="1"/>
</dbReference>
<evidence type="ECO:0000259" key="2">
    <source>
        <dbReference type="Pfam" id="PF00561"/>
    </source>
</evidence>
<evidence type="ECO:0000313" key="4">
    <source>
        <dbReference type="Proteomes" id="UP000218767"/>
    </source>
</evidence>
<dbReference type="Gene3D" id="3.40.50.1820">
    <property type="entry name" value="alpha/beta hydrolase"/>
    <property type="match status" value="1"/>
</dbReference>
<evidence type="ECO:0000313" key="3">
    <source>
        <dbReference type="EMBL" id="PCI74689.1"/>
    </source>
</evidence>
<dbReference type="Pfam" id="PF00561">
    <property type="entry name" value="Abhydrolase_1"/>
    <property type="match status" value="1"/>
</dbReference>